<dbReference type="Proteomes" id="UP000001910">
    <property type="component" value="Chromosome"/>
</dbReference>
<evidence type="ECO:0000313" key="2">
    <source>
        <dbReference type="EMBL" id="ACV39779.1"/>
    </source>
</evidence>
<dbReference type="OrthoDB" id="79760at2"/>
<sequence length="466" mass="56841">MKIDFNESDLLKEILNFKIVNKKDLLEKYGFKNIKNINKFLQERNTGIIHASKNYLYYFGKYDENIFKIESKDIKKTFRRDLISFILLFGKEKLNIYNFNKQIKKPQENKRNIQNDLKQILEIFNIKYSEYVKSENIEKLFEEKNSNFKEFKENYLKEILCRRLEKIYIGKSTYQENFYFKIMQEILKIKNVKYIHKLIFSYIKEYTNIISIDEKYKMLVYFLLNFKNEDTNYNHTISKTLKNENFLVIMEKIFKREKLEMNPKFILTFYKKLHRKRNNAENVINKINRELSLQNDENLKIKKSAEQDKIEFYDIAESSINFENKNFPSKQIIKKYVDLDKVQKISTLILVDLEEKEILKVYNKVSKIFNFINIVKVERLDKFKKIITKNNDEFEQILLISSSKFISIIKNYSEIPIYHFEIENEKGALKNKNNFLKQMIHLRTMMIQYLEFKKERRIFPKRIKRQ</sequence>
<evidence type="ECO:0000313" key="3">
    <source>
        <dbReference type="Proteomes" id="UP000001910"/>
    </source>
</evidence>
<dbReference type="EMBL" id="CP001685">
    <property type="protein sequence ID" value="ACV39779.1"/>
    <property type="molecule type" value="Genomic_DNA"/>
</dbReference>
<feature type="coiled-coil region" evidence="1">
    <location>
        <begin position="270"/>
        <end position="297"/>
    </location>
</feature>
<protein>
    <submittedName>
        <fullName evidence="2">Uncharacterized protein</fullName>
    </submittedName>
</protein>
<reference evidence="2 3" key="1">
    <citation type="journal article" date="2009" name="Stand. Genomic Sci.">
        <title>Complete genome sequence of Leptotrichia buccalis type strain (C-1013-b).</title>
        <authorList>
            <person name="Ivanova N."/>
            <person name="Gronow S."/>
            <person name="Lapidus A."/>
            <person name="Copeland A."/>
            <person name="Glavina Del Rio T."/>
            <person name="Nolan M."/>
            <person name="Lucas S."/>
            <person name="Chen F."/>
            <person name="Tice H."/>
            <person name="Cheng J.F."/>
            <person name="Saunders E."/>
            <person name="Bruce D."/>
            <person name="Goodwin L."/>
            <person name="Brettin T."/>
            <person name="Detter J.C."/>
            <person name="Han C."/>
            <person name="Pitluck S."/>
            <person name="Mikhailova N."/>
            <person name="Pati A."/>
            <person name="Mavrommatis K."/>
            <person name="Chen A."/>
            <person name="Palaniappan K."/>
            <person name="Land M."/>
            <person name="Hauser L."/>
            <person name="Chang Y.J."/>
            <person name="Jeffries C.D."/>
            <person name="Chain P."/>
            <person name="Rohde C."/>
            <person name="Goker M."/>
            <person name="Bristow J."/>
            <person name="Eisen J.A."/>
            <person name="Markowitz V."/>
            <person name="Hugenholtz P."/>
            <person name="Kyrpides N.C."/>
            <person name="Klenk H.P."/>
        </authorList>
    </citation>
    <scope>NUCLEOTIDE SEQUENCE [LARGE SCALE GENOMIC DNA]</scope>
    <source>
        <strain evidence="3">ATCC 14201 / DSM 1135 / JCM 12969 / NCTC 10249 / C-1013-b</strain>
    </source>
</reference>
<dbReference type="RefSeq" id="WP_015770117.1">
    <property type="nucleotide sequence ID" value="NC_013192.1"/>
</dbReference>
<dbReference type="KEGG" id="lba:Lebu_1914"/>
<keyword evidence="3" id="KW-1185">Reference proteome</keyword>
<dbReference type="HOGENOM" id="CLU_578466_0_0_0"/>
<accession>C7NCD3</accession>
<proteinExistence type="predicted"/>
<organism evidence="2 3">
    <name type="scientific">Leptotrichia buccalis (strain ATCC 14201 / DSM 1135 / JCM 12969 / NCTC 10249 / C-1013-b)</name>
    <dbReference type="NCBI Taxonomy" id="523794"/>
    <lineage>
        <taxon>Bacteria</taxon>
        <taxon>Fusobacteriati</taxon>
        <taxon>Fusobacteriota</taxon>
        <taxon>Fusobacteriia</taxon>
        <taxon>Fusobacteriales</taxon>
        <taxon>Leptotrichiaceae</taxon>
        <taxon>Leptotrichia</taxon>
    </lineage>
</organism>
<name>C7NCD3_LEPBD</name>
<dbReference type="AlphaFoldDB" id="C7NCD3"/>
<gene>
    <name evidence="2" type="ordered locus">Lebu_1914</name>
</gene>
<keyword evidence="1" id="KW-0175">Coiled coil</keyword>
<evidence type="ECO:0000256" key="1">
    <source>
        <dbReference type="SAM" id="Coils"/>
    </source>
</evidence>